<evidence type="ECO:0000313" key="3">
    <source>
        <dbReference type="Proteomes" id="UP000557717"/>
    </source>
</evidence>
<protein>
    <recommendedName>
        <fullName evidence="4">Secreted protein</fullName>
    </recommendedName>
</protein>
<evidence type="ECO:0008006" key="4">
    <source>
        <dbReference type="Google" id="ProtNLM"/>
    </source>
</evidence>
<comment type="caution">
    <text evidence="2">The sequence shown here is derived from an EMBL/GenBank/DDBJ whole genome shotgun (WGS) entry which is preliminary data.</text>
</comment>
<organism evidence="2 3">
    <name type="scientific">Haloferula luteola</name>
    <dbReference type="NCBI Taxonomy" id="595692"/>
    <lineage>
        <taxon>Bacteria</taxon>
        <taxon>Pseudomonadati</taxon>
        <taxon>Verrucomicrobiota</taxon>
        <taxon>Verrucomicrobiia</taxon>
        <taxon>Verrucomicrobiales</taxon>
        <taxon>Verrucomicrobiaceae</taxon>
        <taxon>Haloferula</taxon>
    </lineage>
</organism>
<reference evidence="2 3" key="1">
    <citation type="submission" date="2020-08" db="EMBL/GenBank/DDBJ databases">
        <title>Genomic Encyclopedia of Type Strains, Phase IV (KMG-IV): sequencing the most valuable type-strain genomes for metagenomic binning, comparative biology and taxonomic classification.</title>
        <authorList>
            <person name="Goeker M."/>
        </authorList>
    </citation>
    <scope>NUCLEOTIDE SEQUENCE [LARGE SCALE GENOMIC DNA]</scope>
    <source>
        <strain evidence="2 3">YC6886</strain>
    </source>
</reference>
<dbReference type="RefSeq" id="WP_184019462.1">
    <property type="nucleotide sequence ID" value="NZ_JACHFD010000012.1"/>
</dbReference>
<sequence>MKSCLNLLLLSLFLPLAAEESVDRAPVEPKSLPAPDQTVAPTEPAIEKLPDGRMKIGLIEFDPKTREIQFPAQVNQVEGLLEFLLVHENGKIHESLLSTRISAVHLNIALKLLHYQASRELYLRIKDDGTASSEFQPATDEEKAGSRVQILLLAKGATQPVPASDWIAYESTEKTMPSDPWVYGGSTFNQGRFLAESSGDLMAIFLSNSALFNFSGKDNQNDEVWLPHATRVPDLGTPVTVIVRPYSS</sequence>
<dbReference type="Proteomes" id="UP000557717">
    <property type="component" value="Unassembled WGS sequence"/>
</dbReference>
<dbReference type="NCBIfam" id="NF040466">
    <property type="entry name" value="ydjY_domain"/>
    <property type="match status" value="1"/>
</dbReference>
<dbReference type="AlphaFoldDB" id="A0A840VF21"/>
<name>A0A840VF21_9BACT</name>
<feature type="signal peptide" evidence="1">
    <location>
        <begin position="1"/>
        <end position="18"/>
    </location>
</feature>
<gene>
    <name evidence="2" type="ORF">HNR46_002675</name>
</gene>
<evidence type="ECO:0000313" key="2">
    <source>
        <dbReference type="EMBL" id="MBB5352430.1"/>
    </source>
</evidence>
<feature type="chain" id="PRO_5032616290" description="Secreted protein" evidence="1">
    <location>
        <begin position="19"/>
        <end position="248"/>
    </location>
</feature>
<proteinExistence type="predicted"/>
<dbReference type="InterPro" id="IPR047750">
    <property type="entry name" value="YdjY-like"/>
</dbReference>
<keyword evidence="3" id="KW-1185">Reference proteome</keyword>
<evidence type="ECO:0000256" key="1">
    <source>
        <dbReference type="SAM" id="SignalP"/>
    </source>
</evidence>
<dbReference type="EMBL" id="JACHFD010000012">
    <property type="protein sequence ID" value="MBB5352430.1"/>
    <property type="molecule type" value="Genomic_DNA"/>
</dbReference>
<accession>A0A840VF21</accession>
<keyword evidence="1" id="KW-0732">Signal</keyword>